<evidence type="ECO:0000256" key="4">
    <source>
        <dbReference type="ARBA" id="ARBA00023027"/>
    </source>
</evidence>
<dbReference type="InterPro" id="IPR029039">
    <property type="entry name" value="Flavoprotein-like_sf"/>
</dbReference>
<comment type="caution">
    <text evidence="6">Lacks conserved residue(s) required for the propagation of feature annotation.</text>
</comment>
<keyword evidence="4 6" id="KW-0520">NAD</keyword>
<comment type="cofactor">
    <cofactor evidence="6">
        <name>FMN</name>
        <dbReference type="ChEBI" id="CHEBI:58210"/>
    </cofactor>
    <text evidence="6">Binds 1 FMN per subunit.</text>
</comment>
<dbReference type="PANTHER" id="PTHR43741:SF4">
    <property type="entry name" value="FMN-DEPENDENT NADH:QUINONE OXIDOREDUCTASE"/>
    <property type="match status" value="1"/>
</dbReference>
<dbReference type="EC" id="1.7.1.17" evidence="6"/>
<comment type="catalytic activity">
    <reaction evidence="6">
        <text>2 a quinone + NADH + H(+) = 2 a 1,4-benzosemiquinone + NAD(+)</text>
        <dbReference type="Rhea" id="RHEA:65952"/>
        <dbReference type="ChEBI" id="CHEBI:15378"/>
        <dbReference type="ChEBI" id="CHEBI:57540"/>
        <dbReference type="ChEBI" id="CHEBI:57945"/>
        <dbReference type="ChEBI" id="CHEBI:132124"/>
        <dbReference type="ChEBI" id="CHEBI:134225"/>
    </reaction>
</comment>
<comment type="function">
    <text evidence="6">Also exhibits azoreductase activity. Catalyzes the reductive cleavage of the azo bond in aromatic azo compounds to the corresponding amines.</text>
</comment>
<feature type="binding site" evidence="6">
    <location>
        <position position="10"/>
    </location>
    <ligand>
        <name>FMN</name>
        <dbReference type="ChEBI" id="CHEBI:58210"/>
    </ligand>
</feature>
<comment type="caution">
    <text evidence="8">The sequence shown here is derived from an EMBL/GenBank/DDBJ whole genome shotgun (WGS) entry which is preliminary data.</text>
</comment>
<dbReference type="EMBL" id="JASGBP010000001">
    <property type="protein sequence ID" value="MDI9255848.1"/>
    <property type="molecule type" value="Genomic_DNA"/>
</dbReference>
<evidence type="ECO:0000256" key="6">
    <source>
        <dbReference type="HAMAP-Rule" id="MF_01216"/>
    </source>
</evidence>
<feature type="domain" description="Flavodoxin-like fold" evidence="7">
    <location>
        <begin position="2"/>
        <end position="197"/>
    </location>
</feature>
<dbReference type="Pfam" id="PF02525">
    <property type="entry name" value="Flavodoxin_2"/>
    <property type="match status" value="1"/>
</dbReference>
<evidence type="ECO:0000313" key="8">
    <source>
        <dbReference type="EMBL" id="MDI9255848.1"/>
    </source>
</evidence>
<evidence type="ECO:0000256" key="1">
    <source>
        <dbReference type="ARBA" id="ARBA00022630"/>
    </source>
</evidence>
<keyword evidence="9" id="KW-1185">Reference proteome</keyword>
<gene>
    <name evidence="6" type="primary">azoR</name>
    <name evidence="8" type="ORF">QHT84_00320</name>
</gene>
<evidence type="ECO:0000256" key="2">
    <source>
        <dbReference type="ARBA" id="ARBA00022643"/>
    </source>
</evidence>
<dbReference type="HAMAP" id="MF_01216">
    <property type="entry name" value="Azoreductase_type1"/>
    <property type="match status" value="1"/>
</dbReference>
<keyword evidence="1 6" id="KW-0285">Flavoprotein</keyword>
<evidence type="ECO:0000259" key="7">
    <source>
        <dbReference type="Pfam" id="PF02525"/>
    </source>
</evidence>
<comment type="catalytic activity">
    <reaction evidence="5">
        <text>N,N-dimethyl-1,4-phenylenediamine + anthranilate + 2 NAD(+) = 2-(4-dimethylaminophenyl)diazenylbenzoate + 2 NADH + 2 H(+)</text>
        <dbReference type="Rhea" id="RHEA:55872"/>
        <dbReference type="ChEBI" id="CHEBI:15378"/>
        <dbReference type="ChEBI" id="CHEBI:15783"/>
        <dbReference type="ChEBI" id="CHEBI:16567"/>
        <dbReference type="ChEBI" id="CHEBI:57540"/>
        <dbReference type="ChEBI" id="CHEBI:57945"/>
        <dbReference type="ChEBI" id="CHEBI:71579"/>
        <dbReference type="EC" id="1.7.1.17"/>
    </reaction>
    <physiologicalReaction direction="right-to-left" evidence="5">
        <dbReference type="Rhea" id="RHEA:55874"/>
    </physiologicalReaction>
</comment>
<comment type="function">
    <text evidence="6">Quinone reductase that provides resistance to thiol-specific stress caused by electrophilic quinones.</text>
</comment>
<dbReference type="Proteomes" id="UP001230035">
    <property type="component" value="Unassembled WGS sequence"/>
</dbReference>
<organism evidence="8 9">
    <name type="scientific">Flavobacterium sedimenticola</name>
    <dbReference type="NCBI Taxonomy" id="3043286"/>
    <lineage>
        <taxon>Bacteria</taxon>
        <taxon>Pseudomonadati</taxon>
        <taxon>Bacteroidota</taxon>
        <taxon>Flavobacteriia</taxon>
        <taxon>Flavobacteriales</taxon>
        <taxon>Flavobacteriaceae</taxon>
        <taxon>Flavobacterium</taxon>
    </lineage>
</organism>
<dbReference type="SUPFAM" id="SSF52218">
    <property type="entry name" value="Flavoproteins"/>
    <property type="match status" value="1"/>
</dbReference>
<dbReference type="RefSeq" id="WP_283237542.1">
    <property type="nucleotide sequence ID" value="NZ_JASGBP010000001.1"/>
</dbReference>
<accession>A0ABT6XL87</accession>
<keyword evidence="3 6" id="KW-0560">Oxidoreductase</keyword>
<comment type="subunit">
    <text evidence="6">Homodimer.</text>
</comment>
<evidence type="ECO:0000256" key="3">
    <source>
        <dbReference type="ARBA" id="ARBA00023002"/>
    </source>
</evidence>
<dbReference type="Gene3D" id="3.40.50.360">
    <property type="match status" value="1"/>
</dbReference>
<dbReference type="InterPro" id="IPR023048">
    <property type="entry name" value="NADH:quinone_OxRdtase_FMN_depd"/>
</dbReference>
<sequence length="199" mass="21462">MKKILHVMASPRGTASISRQLGDSITAQLAVSNPGSIITTVDLNVNPFPHLFEAQIDALRIPADRLTEAQKELTKRSDEAIAQVLEADTIVISLPLYNFGIPSPLKSWIDNIARAGYTFSYGADGPKGLVEGKKVYIALASGGVFSEGPFKEYDFAVPYLKTVLGFMGITDVEVIRAEGTAVSGLMEHALERAIERIAV</sequence>
<dbReference type="InterPro" id="IPR003680">
    <property type="entry name" value="Flavodoxin_fold"/>
</dbReference>
<reference evidence="8 9" key="1">
    <citation type="submission" date="2023-05" db="EMBL/GenBank/DDBJ databases">
        <title>Flavobacterium sedimenti sp. nov., isolated from the sediment.</title>
        <authorList>
            <person name="Wu N."/>
        </authorList>
    </citation>
    <scope>NUCLEOTIDE SEQUENCE [LARGE SCALE GENOMIC DNA]</scope>
    <source>
        <strain evidence="8 9">YZ-48</strain>
    </source>
</reference>
<comment type="similarity">
    <text evidence="6">Belongs to the azoreductase type 1 family.</text>
</comment>
<feature type="binding site" evidence="6">
    <location>
        <begin position="16"/>
        <end position="18"/>
    </location>
    <ligand>
        <name>FMN</name>
        <dbReference type="ChEBI" id="CHEBI:58210"/>
    </ligand>
</feature>
<proteinExistence type="inferred from homology"/>
<dbReference type="PANTHER" id="PTHR43741">
    <property type="entry name" value="FMN-DEPENDENT NADH-AZOREDUCTASE 1"/>
    <property type="match status" value="1"/>
</dbReference>
<evidence type="ECO:0000313" key="9">
    <source>
        <dbReference type="Proteomes" id="UP001230035"/>
    </source>
</evidence>
<dbReference type="EC" id="1.6.5.-" evidence="6"/>
<protein>
    <recommendedName>
        <fullName evidence="6">FMN dependent NADH:quinone oxidoreductase</fullName>
        <ecNumber evidence="6">1.6.5.-</ecNumber>
    </recommendedName>
    <alternativeName>
        <fullName evidence="6">Azo-dye reductase</fullName>
    </alternativeName>
    <alternativeName>
        <fullName evidence="6">FMN-dependent NADH-azo compound oxidoreductase</fullName>
    </alternativeName>
    <alternativeName>
        <fullName evidence="6">FMN-dependent NADH-azoreductase</fullName>
        <ecNumber evidence="6">1.7.1.17</ecNumber>
    </alternativeName>
</protein>
<dbReference type="InterPro" id="IPR050104">
    <property type="entry name" value="FMN-dep_NADH:Q_OxRdtase_AzoR1"/>
</dbReference>
<name>A0ABT6XL87_9FLAO</name>
<evidence type="ECO:0000256" key="5">
    <source>
        <dbReference type="ARBA" id="ARBA00048542"/>
    </source>
</evidence>
<keyword evidence="2 6" id="KW-0288">FMN</keyword>